<evidence type="ECO:0000256" key="2">
    <source>
        <dbReference type="ARBA" id="ARBA00022525"/>
    </source>
</evidence>
<dbReference type="PANTHER" id="PTHR15427:SF33">
    <property type="entry name" value="COLLAGEN IV NC1 DOMAIN-CONTAINING PROTEIN"/>
    <property type="match status" value="1"/>
</dbReference>
<dbReference type="Pfam" id="PF00386">
    <property type="entry name" value="C1q"/>
    <property type="match status" value="2"/>
</dbReference>
<dbReference type="AlphaFoldDB" id="A0AAD9JKZ0"/>
<evidence type="ECO:0000313" key="4">
    <source>
        <dbReference type="EMBL" id="KAK2154656.1"/>
    </source>
</evidence>
<keyword evidence="5" id="KW-1185">Reference proteome</keyword>
<evidence type="ECO:0000256" key="1">
    <source>
        <dbReference type="ARBA" id="ARBA00004613"/>
    </source>
</evidence>
<dbReference type="GO" id="GO:0005581">
    <property type="term" value="C:collagen trimer"/>
    <property type="evidence" value="ECO:0007669"/>
    <property type="project" value="UniProtKB-KW"/>
</dbReference>
<organism evidence="4 5">
    <name type="scientific">Paralvinella palmiformis</name>
    <dbReference type="NCBI Taxonomy" id="53620"/>
    <lineage>
        <taxon>Eukaryota</taxon>
        <taxon>Metazoa</taxon>
        <taxon>Spiralia</taxon>
        <taxon>Lophotrochozoa</taxon>
        <taxon>Annelida</taxon>
        <taxon>Polychaeta</taxon>
        <taxon>Sedentaria</taxon>
        <taxon>Canalipalpata</taxon>
        <taxon>Terebellida</taxon>
        <taxon>Terebelliformia</taxon>
        <taxon>Alvinellidae</taxon>
        <taxon>Paralvinella</taxon>
    </lineage>
</organism>
<feature type="domain" description="C1q" evidence="3">
    <location>
        <begin position="211"/>
        <end position="349"/>
    </location>
</feature>
<name>A0AAD9JKZ0_9ANNE</name>
<dbReference type="Gene3D" id="2.60.120.40">
    <property type="match status" value="2"/>
</dbReference>
<dbReference type="SMART" id="SM00110">
    <property type="entry name" value="C1Q"/>
    <property type="match status" value="1"/>
</dbReference>
<dbReference type="Proteomes" id="UP001208570">
    <property type="component" value="Unassembled WGS sequence"/>
</dbReference>
<dbReference type="PANTHER" id="PTHR15427">
    <property type="entry name" value="EMILIN ELASTIN MICROFIBRIL INTERFACE-LOCATED PROTEIN ELASTIN MICROFIBRIL INTERFACER"/>
    <property type="match status" value="1"/>
</dbReference>
<accession>A0AAD9JKZ0</accession>
<dbReference type="PROSITE" id="PS50871">
    <property type="entry name" value="C1Q"/>
    <property type="match status" value="1"/>
</dbReference>
<dbReference type="EMBL" id="JAODUP010000261">
    <property type="protein sequence ID" value="KAK2154656.1"/>
    <property type="molecule type" value="Genomic_DNA"/>
</dbReference>
<evidence type="ECO:0000313" key="5">
    <source>
        <dbReference type="Proteomes" id="UP001208570"/>
    </source>
</evidence>
<gene>
    <name evidence="4" type="ORF">LSH36_261g01042</name>
</gene>
<dbReference type="SUPFAM" id="SSF49842">
    <property type="entry name" value="TNF-like"/>
    <property type="match status" value="2"/>
</dbReference>
<dbReference type="InterPro" id="IPR050392">
    <property type="entry name" value="Collagen/C1q_domain"/>
</dbReference>
<keyword evidence="2" id="KW-0964">Secreted</keyword>
<protein>
    <recommendedName>
        <fullName evidence="3">C1q domain-containing protein</fullName>
    </recommendedName>
</protein>
<reference evidence="4" key="1">
    <citation type="journal article" date="2023" name="Mol. Biol. Evol.">
        <title>Third-Generation Sequencing Reveals the Adaptive Role of the Epigenome in Three Deep-Sea Polychaetes.</title>
        <authorList>
            <person name="Perez M."/>
            <person name="Aroh O."/>
            <person name="Sun Y."/>
            <person name="Lan Y."/>
            <person name="Juniper S.K."/>
            <person name="Young C.R."/>
            <person name="Angers B."/>
            <person name="Qian P.Y."/>
        </authorList>
    </citation>
    <scope>NUCLEOTIDE SEQUENCE</scope>
    <source>
        <strain evidence="4">P08H-3</strain>
    </source>
</reference>
<proteinExistence type="predicted"/>
<sequence>MNAGAVGEQPITLSMRGAHNVNILRQSTSHTSTDTLARDIILPVSADTKIKLVHNSTSSLFSDSGRQTSFSAFSLQDFLSDSYQKIFSVARQSGYDVYGELPFTEVLVDVGHSWDNNTRYAIQKAGLYFFTFSCGVTSAGGVRAQIKSVVAGVLSEIYRKNTNYNGEDTLSTVVMGNLEEGDFVYIDFLEGELYSDSDRQISFGGFHYSPRDGSQHAWSVYRTTSVEPDLGPLDPLPFQGAHVNTGVYSFDDDNVHITQSGIYYIHLNVGVDRRETLEAYIIRDDSRTEAVISRGDRYHEDPDIMGQGLLLELEAGNTIKVTLGDSSGLYSDDNKQSIFTGILLLPFPN</sequence>
<comment type="subcellular location">
    <subcellularLocation>
        <location evidence="1">Secreted</location>
    </subcellularLocation>
</comment>
<dbReference type="InterPro" id="IPR008983">
    <property type="entry name" value="Tumour_necrosis_fac-like_dom"/>
</dbReference>
<evidence type="ECO:0000259" key="3">
    <source>
        <dbReference type="PROSITE" id="PS50871"/>
    </source>
</evidence>
<dbReference type="InterPro" id="IPR001073">
    <property type="entry name" value="C1q_dom"/>
</dbReference>
<comment type="caution">
    <text evidence="4">The sequence shown here is derived from an EMBL/GenBank/DDBJ whole genome shotgun (WGS) entry which is preliminary data.</text>
</comment>